<reference evidence="2 3" key="2">
    <citation type="submission" date="2017-02" db="EMBL/GenBank/DDBJ databases">
        <title>A genome survey and senescence transcriptome analysis in Lentinula edodes.</title>
        <authorList>
            <person name="Sakamoto Y."/>
            <person name="Nakade K."/>
            <person name="Sato S."/>
            <person name="Yoshida Y."/>
            <person name="Miyazaki K."/>
            <person name="Natsume S."/>
            <person name="Konno N."/>
        </authorList>
    </citation>
    <scope>NUCLEOTIDE SEQUENCE [LARGE SCALE GENOMIC DNA]</scope>
    <source>
        <strain evidence="2 3">NBRC 111202</strain>
    </source>
</reference>
<dbReference type="AlphaFoldDB" id="A0A1Q3EPN9"/>
<evidence type="ECO:0000313" key="3">
    <source>
        <dbReference type="Proteomes" id="UP000188533"/>
    </source>
</evidence>
<feature type="transmembrane region" description="Helical" evidence="1">
    <location>
        <begin position="16"/>
        <end position="35"/>
    </location>
</feature>
<gene>
    <name evidence="2" type="ORF">LENED_011302</name>
</gene>
<organism evidence="2 3">
    <name type="scientific">Lentinula edodes</name>
    <name type="common">Shiitake mushroom</name>
    <name type="synonym">Lentinus edodes</name>
    <dbReference type="NCBI Taxonomy" id="5353"/>
    <lineage>
        <taxon>Eukaryota</taxon>
        <taxon>Fungi</taxon>
        <taxon>Dikarya</taxon>
        <taxon>Basidiomycota</taxon>
        <taxon>Agaricomycotina</taxon>
        <taxon>Agaricomycetes</taxon>
        <taxon>Agaricomycetidae</taxon>
        <taxon>Agaricales</taxon>
        <taxon>Marasmiineae</taxon>
        <taxon>Omphalotaceae</taxon>
        <taxon>Lentinula</taxon>
    </lineage>
</organism>
<reference evidence="2 3" key="1">
    <citation type="submission" date="2016-08" db="EMBL/GenBank/DDBJ databases">
        <authorList>
            <consortium name="Lentinula edodes genome sequencing consortium"/>
            <person name="Sakamoto Y."/>
            <person name="Nakade K."/>
            <person name="Sato S."/>
            <person name="Yoshida Y."/>
            <person name="Miyazaki K."/>
            <person name="Natsume S."/>
            <person name="Konno N."/>
        </authorList>
    </citation>
    <scope>NUCLEOTIDE SEQUENCE [LARGE SCALE GENOMIC DNA]</scope>
    <source>
        <strain evidence="2 3">NBRC 111202</strain>
    </source>
</reference>
<evidence type="ECO:0000313" key="2">
    <source>
        <dbReference type="EMBL" id="GAW09168.1"/>
    </source>
</evidence>
<evidence type="ECO:0000256" key="1">
    <source>
        <dbReference type="SAM" id="Phobius"/>
    </source>
</evidence>
<keyword evidence="1" id="KW-0812">Transmembrane</keyword>
<proteinExistence type="predicted"/>
<comment type="caution">
    <text evidence="2">The sequence shown here is derived from an EMBL/GenBank/DDBJ whole genome shotgun (WGS) entry which is preliminary data.</text>
</comment>
<keyword evidence="1" id="KW-1133">Transmembrane helix</keyword>
<keyword evidence="1" id="KW-0472">Membrane</keyword>
<protein>
    <submittedName>
        <fullName evidence="2">Uncharacterized protein</fullName>
    </submittedName>
</protein>
<feature type="transmembrane region" description="Helical" evidence="1">
    <location>
        <begin position="63"/>
        <end position="85"/>
    </location>
</feature>
<accession>A0A1Q3EPN9</accession>
<dbReference type="EMBL" id="BDGU01001038">
    <property type="protein sequence ID" value="GAW09168.1"/>
    <property type="molecule type" value="Genomic_DNA"/>
</dbReference>
<dbReference type="Proteomes" id="UP000188533">
    <property type="component" value="Unassembled WGS sequence"/>
</dbReference>
<keyword evidence="3" id="KW-1185">Reference proteome</keyword>
<name>A0A1Q3EPN9_LENED</name>
<sequence>MIDRLPAIDADRRLKIILSLLVTVFFFLQIPLLLVQERDLTQSSLVFLQEFNDLLHRPLMTRIMNLSSVYLVLCLLSSAYSAAIYPREIPFRGLRVKVISVEVTYTAEWAGIGDILHKAIIDGINAQCEEVEGIKFSEVKDSMVKWVTVSVRSCMFFLHPSR</sequence>